<reference evidence="12" key="1">
    <citation type="journal article" date="2020" name="mSystems">
        <title>Genome- and Community-Level Interaction Insights into Carbon Utilization and Element Cycling Functions of Hydrothermarchaeota in Hydrothermal Sediment.</title>
        <authorList>
            <person name="Zhou Z."/>
            <person name="Liu Y."/>
            <person name="Xu W."/>
            <person name="Pan J."/>
            <person name="Luo Z.H."/>
            <person name="Li M."/>
        </authorList>
    </citation>
    <scope>NUCLEOTIDE SEQUENCE [LARGE SCALE GENOMIC DNA]</scope>
    <source>
        <strain evidence="12">SpSt-637</strain>
        <strain evidence="11">SpSt-667</strain>
    </source>
</reference>
<keyword evidence="9" id="KW-0812">Transmembrane</keyword>
<evidence type="ECO:0000256" key="9">
    <source>
        <dbReference type="SAM" id="Phobius"/>
    </source>
</evidence>
<evidence type="ECO:0000256" key="4">
    <source>
        <dbReference type="ARBA" id="ARBA00012272"/>
    </source>
</evidence>
<gene>
    <name evidence="12" type="ORF">ENU08_01195</name>
    <name evidence="11" type="ORF">ENU41_05610</name>
</gene>
<feature type="domain" description="Pectate lyase" evidence="10">
    <location>
        <begin position="118"/>
        <end position="299"/>
    </location>
</feature>
<dbReference type="UniPathway" id="UPA00545">
    <property type="reaction ID" value="UER00824"/>
</dbReference>
<dbReference type="SUPFAM" id="SSF51126">
    <property type="entry name" value="Pectin lyase-like"/>
    <property type="match status" value="1"/>
</dbReference>
<sequence>MSVFGLRLSVLILVLSMVLNSVVNVLDIVSHIPTYASVEVVGGITNITATLDYCFKDVYCIKDLLAEREGFAGNATGGLGGRVYFVTSLEDDPANPQPGTLRHAASQEEPLWIFFLVNGTIYLRAPVFVKSHKTIDGRGAQITITDNTVFIRDVENVIVTNIRFDSVRRINVDGMEIRRSTNIWVHRCDFTNWSDGVLDIPEALRDRPTLITISWCRFWNTDKTILIGGSATRTTDRNLRVTMHHNFFFLTRERRPRIRFGVVDYYNNYVFSPLVYFLGGTLNGTIHAEANIFEFTEGSGRVLAYCNLSAEPPMNVILKNNLIIPSNASYEFKGDCRVNVFDFERPYPANVEPATEDLKLRIMRFAGTSFPAYPRILVDHPQSFTEDYRWEVPLPYNTSSLDVGFAIDIPPYRSPEEEPVEIVFDPGDGTKYRLIPYVNISTDPTITSPGRGFRIRHTYQSPGVYMVTATVKTKGGDTYFLYGTVFVATPVGSGSVGIYTLPRETVTTTATATFTETATVVEHTTFVKTVTERETQTVVVPSTVIEIKEVIRAATKEVEVVRTTTLTEVRQLTETMSVTTLREVTTKVYESPSAVSPAMLALVAVAIALAIIAVAKVKR</sequence>
<dbReference type="PANTHER" id="PTHR31683:SF113">
    <property type="entry name" value="PECTATE LYASE"/>
    <property type="match status" value="1"/>
</dbReference>
<dbReference type="Gene3D" id="2.160.20.10">
    <property type="entry name" value="Single-stranded right-handed beta-helix, Pectin lyase-like"/>
    <property type="match status" value="1"/>
</dbReference>
<accession>A0A7C4NLJ0</accession>
<keyword evidence="5" id="KW-0479">Metal-binding</keyword>
<dbReference type="InterPro" id="IPR035986">
    <property type="entry name" value="PKD_dom_sf"/>
</dbReference>
<dbReference type="InterPro" id="IPR013783">
    <property type="entry name" value="Ig-like_fold"/>
</dbReference>
<dbReference type="AlphaFoldDB" id="A0A7C4NLJ0"/>
<dbReference type="GO" id="GO:0045490">
    <property type="term" value="P:pectin catabolic process"/>
    <property type="evidence" value="ECO:0007669"/>
    <property type="project" value="UniProtKB-UniPathway"/>
</dbReference>
<comment type="pathway">
    <text evidence="3">Glycan metabolism; pectin degradation; 2-dehydro-3-deoxy-D-gluconate from pectin: step 2/5.</text>
</comment>
<dbReference type="InterPro" id="IPR018082">
    <property type="entry name" value="AmbAllergen"/>
</dbReference>
<dbReference type="GO" id="GO:0046872">
    <property type="term" value="F:metal ion binding"/>
    <property type="evidence" value="ECO:0007669"/>
    <property type="project" value="UniProtKB-KW"/>
</dbReference>
<organism evidence="12">
    <name type="scientific">Ignisphaera aggregans</name>
    <dbReference type="NCBI Taxonomy" id="334771"/>
    <lineage>
        <taxon>Archaea</taxon>
        <taxon>Thermoproteota</taxon>
        <taxon>Thermoprotei</taxon>
        <taxon>Desulfurococcales</taxon>
        <taxon>Desulfurococcaceae</taxon>
        <taxon>Ignisphaera</taxon>
    </lineage>
</organism>
<evidence type="ECO:0000256" key="3">
    <source>
        <dbReference type="ARBA" id="ARBA00005220"/>
    </source>
</evidence>
<dbReference type="Gene3D" id="2.60.40.10">
    <property type="entry name" value="Immunoglobulins"/>
    <property type="match status" value="1"/>
</dbReference>
<keyword evidence="6" id="KW-0732">Signal</keyword>
<dbReference type="InterPro" id="IPR011050">
    <property type="entry name" value="Pectin_lyase_fold/virulence"/>
</dbReference>
<feature type="transmembrane region" description="Helical" evidence="9">
    <location>
        <begin position="594"/>
        <end position="615"/>
    </location>
</feature>
<keyword evidence="9" id="KW-0472">Membrane</keyword>
<comment type="catalytic activity">
    <reaction evidence="1">
        <text>Eliminative cleavage of (1-&gt;4)-alpha-D-galacturonan to give oligosaccharides with 4-deoxy-alpha-D-galact-4-enuronosyl groups at their non-reducing ends.</text>
        <dbReference type="EC" id="4.2.2.2"/>
    </reaction>
</comment>
<dbReference type="InterPro" id="IPR045032">
    <property type="entry name" value="PEL"/>
</dbReference>
<dbReference type="InterPro" id="IPR002022">
    <property type="entry name" value="Pec_lyase"/>
</dbReference>
<name>A0A7C4NLJ0_9CREN</name>
<evidence type="ECO:0000256" key="8">
    <source>
        <dbReference type="ARBA" id="ARBA00023239"/>
    </source>
</evidence>
<evidence type="ECO:0000256" key="6">
    <source>
        <dbReference type="ARBA" id="ARBA00022729"/>
    </source>
</evidence>
<dbReference type="PANTHER" id="PTHR31683">
    <property type="entry name" value="PECTATE LYASE 18-RELATED"/>
    <property type="match status" value="1"/>
</dbReference>
<keyword evidence="7" id="KW-0106">Calcium</keyword>
<proteinExistence type="predicted"/>
<evidence type="ECO:0000313" key="11">
    <source>
        <dbReference type="EMBL" id="HGQ36139.1"/>
    </source>
</evidence>
<evidence type="ECO:0000256" key="1">
    <source>
        <dbReference type="ARBA" id="ARBA00000695"/>
    </source>
</evidence>
<dbReference type="SUPFAM" id="SSF49299">
    <property type="entry name" value="PKD domain"/>
    <property type="match status" value="1"/>
</dbReference>
<keyword evidence="9" id="KW-1133">Transmembrane helix</keyword>
<dbReference type="Pfam" id="PF00544">
    <property type="entry name" value="Pectate_lyase_4"/>
    <property type="match status" value="1"/>
</dbReference>
<dbReference type="SMART" id="SM00656">
    <property type="entry name" value="Amb_all"/>
    <property type="match status" value="1"/>
</dbReference>
<dbReference type="EMBL" id="DTBD01000008">
    <property type="protein sequence ID" value="HGQ63846.1"/>
    <property type="molecule type" value="Genomic_DNA"/>
</dbReference>
<comment type="caution">
    <text evidence="12">The sequence shown here is derived from an EMBL/GenBank/DDBJ whole genome shotgun (WGS) entry which is preliminary data.</text>
</comment>
<comment type="cofactor">
    <cofactor evidence="2">
        <name>Ca(2+)</name>
        <dbReference type="ChEBI" id="CHEBI:29108"/>
    </cofactor>
</comment>
<dbReference type="GO" id="GO:0030570">
    <property type="term" value="F:pectate lyase activity"/>
    <property type="evidence" value="ECO:0007669"/>
    <property type="project" value="UniProtKB-EC"/>
</dbReference>
<dbReference type="EMBL" id="DTCK01000036">
    <property type="protein sequence ID" value="HGQ36139.1"/>
    <property type="molecule type" value="Genomic_DNA"/>
</dbReference>
<evidence type="ECO:0000256" key="5">
    <source>
        <dbReference type="ARBA" id="ARBA00022723"/>
    </source>
</evidence>
<evidence type="ECO:0000259" key="10">
    <source>
        <dbReference type="SMART" id="SM00656"/>
    </source>
</evidence>
<evidence type="ECO:0000256" key="2">
    <source>
        <dbReference type="ARBA" id="ARBA00001913"/>
    </source>
</evidence>
<dbReference type="PRINTS" id="PR00807">
    <property type="entry name" value="AMBALLERGEN"/>
</dbReference>
<evidence type="ECO:0000313" key="12">
    <source>
        <dbReference type="EMBL" id="HGQ63846.1"/>
    </source>
</evidence>
<keyword evidence="8" id="KW-0456">Lyase</keyword>
<dbReference type="EC" id="4.2.2.2" evidence="4"/>
<evidence type="ECO:0000256" key="7">
    <source>
        <dbReference type="ARBA" id="ARBA00022837"/>
    </source>
</evidence>
<protein>
    <recommendedName>
        <fullName evidence="4">pectate lyase</fullName>
        <ecNumber evidence="4">4.2.2.2</ecNumber>
    </recommendedName>
</protein>
<dbReference type="InterPro" id="IPR012334">
    <property type="entry name" value="Pectin_lyas_fold"/>
</dbReference>